<dbReference type="Pfam" id="PF25708">
    <property type="entry name" value="Phage_T7_Gp5_9"/>
    <property type="match status" value="1"/>
</dbReference>
<protein>
    <submittedName>
        <fullName evidence="1">Uncharacterized protein</fullName>
    </submittedName>
</protein>
<proteinExistence type="predicted"/>
<dbReference type="EMBL" id="MF417875">
    <property type="protein sequence ID" value="ASN68337.1"/>
    <property type="molecule type" value="Genomic_DNA"/>
</dbReference>
<organism evidence="1">
    <name type="scientific">uncultured Caudovirales phage</name>
    <dbReference type="NCBI Taxonomy" id="2100421"/>
    <lineage>
        <taxon>Viruses</taxon>
        <taxon>Duplodnaviria</taxon>
        <taxon>Heunggongvirae</taxon>
        <taxon>Uroviricota</taxon>
        <taxon>Caudoviricetes</taxon>
        <taxon>Peduoviridae</taxon>
        <taxon>Maltschvirus</taxon>
        <taxon>Maltschvirus maltsch</taxon>
    </lineage>
</organism>
<gene>
    <name evidence="1" type="ORF">10S11_75</name>
</gene>
<evidence type="ECO:0000313" key="1">
    <source>
        <dbReference type="EMBL" id="ASN68337.1"/>
    </source>
</evidence>
<reference evidence="1" key="1">
    <citation type="submission" date="2017-06" db="EMBL/GenBank/DDBJ databases">
        <title>Novel phages from South African skin metaviromes.</title>
        <authorList>
            <person name="van Zyl L.J."/>
            <person name="Abrahams Y."/>
            <person name="Stander E.A."/>
            <person name="Kirby B.M."/>
            <person name="Clavaud C."/>
            <person name="Farcet C."/>
            <person name="Breton L."/>
            <person name="Trindade M.I."/>
        </authorList>
    </citation>
    <scope>NUCLEOTIDE SEQUENCE</scope>
</reference>
<sequence length="47" mass="5450">MSKTVTISAEEYNNLLKKEKFLEALENRGVDNWDGYSEAYKSVYGEE</sequence>
<name>A0A2H4J4U5_9CAUD</name>
<dbReference type="InterPro" id="IPR058007">
    <property type="entry name" value="Gp5.9"/>
</dbReference>
<accession>A0A2H4J4U5</accession>